<dbReference type="HOGENOM" id="CLU_085041_0_0_10"/>
<dbReference type="CDD" id="cd19166">
    <property type="entry name" value="HemeO-bac"/>
    <property type="match status" value="1"/>
</dbReference>
<protein>
    <submittedName>
        <fullName evidence="1">Heme oxygenase</fullName>
    </submittedName>
</protein>
<dbReference type="GO" id="GO:0004392">
    <property type="term" value="F:heme oxygenase (decyclizing) activity"/>
    <property type="evidence" value="ECO:0007669"/>
    <property type="project" value="InterPro"/>
</dbReference>
<dbReference type="InterPro" id="IPR016084">
    <property type="entry name" value="Haem_Oase-like_multi-hlx"/>
</dbReference>
<gene>
    <name evidence="1" type="ORF">HMPREF0765_3031</name>
</gene>
<dbReference type="EMBL" id="ACHB01000070">
    <property type="protein sequence ID" value="EEI91311.1"/>
    <property type="molecule type" value="Genomic_DNA"/>
</dbReference>
<reference evidence="1 2" key="1">
    <citation type="submission" date="2009-01" db="EMBL/GenBank/DDBJ databases">
        <authorList>
            <person name="Qin X."/>
            <person name="Bachman B."/>
            <person name="Battles P."/>
            <person name="Bell A."/>
            <person name="Bess C."/>
            <person name="Bickham C."/>
            <person name="Chaboub L."/>
            <person name="Chen D."/>
            <person name="Coyle M."/>
            <person name="Deiros D.R."/>
            <person name="Dinh H."/>
            <person name="Forbes L."/>
            <person name="Fowler G."/>
            <person name="Francisco L."/>
            <person name="Fu Q."/>
            <person name="Gubbala S."/>
            <person name="Hale W."/>
            <person name="Han Y."/>
            <person name="Hemphill L."/>
            <person name="Highlander S.K."/>
            <person name="Hirani K."/>
            <person name="Hogues M."/>
            <person name="Jackson L."/>
            <person name="Jakkamsetti A."/>
            <person name="Javaid M."/>
            <person name="Jiang H."/>
            <person name="Korchina V."/>
            <person name="Kovar C."/>
            <person name="Lara F."/>
            <person name="Lee S."/>
            <person name="Mata R."/>
            <person name="Mathew T."/>
            <person name="Moen C."/>
            <person name="Morales K."/>
            <person name="Munidasa M."/>
            <person name="Nazareth L."/>
            <person name="Ngo R."/>
            <person name="Nguyen L."/>
            <person name="Okwuonu G."/>
            <person name="Ongeri F."/>
            <person name="Patil S."/>
            <person name="Petrosino J."/>
            <person name="Pham C."/>
            <person name="Pham P."/>
            <person name="Pu L.-L."/>
            <person name="Puazo M."/>
            <person name="Raj R."/>
            <person name="Reid J."/>
            <person name="Rouhana J."/>
            <person name="Saada N."/>
            <person name="Shang Y."/>
            <person name="Simmons D."/>
            <person name="Thornton R."/>
            <person name="Warren J."/>
            <person name="Weissenberger G."/>
            <person name="Zhang J."/>
            <person name="Zhang L."/>
            <person name="Zhou C."/>
            <person name="Zhu D."/>
            <person name="Muzny D."/>
            <person name="Worley K."/>
            <person name="Gibbs R."/>
        </authorList>
    </citation>
    <scope>NUCLEOTIDE SEQUENCE [LARGE SCALE GENOMIC DNA]</scope>
    <source>
        <strain evidence="1 2">ATCC 33300</strain>
    </source>
</reference>
<dbReference type="GO" id="GO:0006788">
    <property type="term" value="P:heme oxidation"/>
    <property type="evidence" value="ECO:0007669"/>
    <property type="project" value="InterPro"/>
</dbReference>
<proteinExistence type="predicted"/>
<dbReference type="RefSeq" id="WP_003008670.1">
    <property type="nucleotide sequence ID" value="NZ_GG668632.1"/>
</dbReference>
<name>C2G0D1_SPHSI</name>
<evidence type="ECO:0000313" key="1">
    <source>
        <dbReference type="EMBL" id="EEI91311.1"/>
    </source>
</evidence>
<dbReference type="AlphaFoldDB" id="C2G0D1"/>
<dbReference type="Pfam" id="PF01126">
    <property type="entry name" value="Heme_oxygenase"/>
    <property type="match status" value="1"/>
</dbReference>
<sequence length="186" mass="20555">MLNEQIKEATKQGHQELEKTVVYKLKAIENNADYADVLKHFYVFFSGIEQQIDHLLPESLKSYYAGRRNASHIAQDIEALGGSLTELPSVVLPPLHNATQAIGALYVLEGSIMGGPYIVKMLQQRGIETGFNFFNGYGEQSHQNWAKFTGIINAEVTESSAIEEAITAAQQTFSSFGQPFNANILS</sequence>
<organism evidence="1 2">
    <name type="scientific">Sphingobacterium spiritivorum ATCC 33300</name>
    <dbReference type="NCBI Taxonomy" id="525372"/>
    <lineage>
        <taxon>Bacteria</taxon>
        <taxon>Pseudomonadati</taxon>
        <taxon>Bacteroidota</taxon>
        <taxon>Sphingobacteriia</taxon>
        <taxon>Sphingobacteriales</taxon>
        <taxon>Sphingobacteriaceae</taxon>
        <taxon>Sphingobacterium</taxon>
    </lineage>
</organism>
<comment type="caution">
    <text evidence="1">The sequence shown here is derived from an EMBL/GenBank/DDBJ whole genome shotgun (WGS) entry which is preliminary data.</text>
</comment>
<accession>C2G0D1</accession>
<dbReference type="SUPFAM" id="SSF48613">
    <property type="entry name" value="Heme oxygenase-like"/>
    <property type="match status" value="1"/>
</dbReference>
<dbReference type="Proteomes" id="UP000006241">
    <property type="component" value="Unassembled WGS sequence"/>
</dbReference>
<dbReference type="InterPro" id="IPR016053">
    <property type="entry name" value="Haem_Oase-like"/>
</dbReference>
<dbReference type="Gene3D" id="1.20.910.10">
    <property type="entry name" value="Heme oxygenase-like"/>
    <property type="match status" value="1"/>
</dbReference>
<evidence type="ECO:0000313" key="2">
    <source>
        <dbReference type="Proteomes" id="UP000006241"/>
    </source>
</evidence>